<evidence type="ECO:0000313" key="1">
    <source>
        <dbReference type="EMBL" id="MBB6201201.1"/>
    </source>
</evidence>
<name>A0AAW3UTY0_9BURK</name>
<organism evidence="1 2">
    <name type="scientific">Paraburkholderia fungorum</name>
    <dbReference type="NCBI Taxonomy" id="134537"/>
    <lineage>
        <taxon>Bacteria</taxon>
        <taxon>Pseudomonadati</taxon>
        <taxon>Pseudomonadota</taxon>
        <taxon>Betaproteobacteria</taxon>
        <taxon>Burkholderiales</taxon>
        <taxon>Burkholderiaceae</taxon>
        <taxon>Paraburkholderia</taxon>
    </lineage>
</organism>
<dbReference type="AlphaFoldDB" id="A0AAW3UTY0"/>
<proteinExistence type="predicted"/>
<gene>
    <name evidence="1" type="ORF">GGD69_002050</name>
</gene>
<dbReference type="Proteomes" id="UP000518681">
    <property type="component" value="Unassembled WGS sequence"/>
</dbReference>
<comment type="caution">
    <text evidence="1">The sequence shown here is derived from an EMBL/GenBank/DDBJ whole genome shotgun (WGS) entry which is preliminary data.</text>
</comment>
<reference evidence="1 2" key="1">
    <citation type="submission" date="2020-08" db="EMBL/GenBank/DDBJ databases">
        <title>Genomic Encyclopedia of Type Strains, Phase IV (KMG-V): Genome sequencing to study the core and pangenomes of soil and plant-associated prokaryotes.</title>
        <authorList>
            <person name="Whitman W."/>
        </authorList>
    </citation>
    <scope>NUCLEOTIDE SEQUENCE [LARGE SCALE GENOMIC DNA]</scope>
    <source>
        <strain evidence="1 2">SEMIA 4013</strain>
    </source>
</reference>
<sequence>MFAPARSEAAIGCDRLICRSRRDPNSWTAAEACDWVGLGSVEVDCTKAGDPWRRACERRVMFSQRKVANVGRTAAGRQAPLIVHQRSGVGKLLGHNCAAKWSFEYPLIPAVPSIPYFCVWLTACQSNECGFLATRRRLSKSWDLGLRYLYIYTVLLEPDRDSDCHSHTAVTHPRRTGAVH</sequence>
<dbReference type="EMBL" id="JACIIK010000003">
    <property type="protein sequence ID" value="MBB6201201.1"/>
    <property type="molecule type" value="Genomic_DNA"/>
</dbReference>
<evidence type="ECO:0000313" key="2">
    <source>
        <dbReference type="Proteomes" id="UP000518681"/>
    </source>
</evidence>
<protein>
    <submittedName>
        <fullName evidence="1">Uncharacterized protein</fullName>
    </submittedName>
</protein>
<accession>A0AAW3UTY0</accession>